<feature type="region of interest" description="Disordered" evidence="6">
    <location>
        <begin position="462"/>
        <end position="497"/>
    </location>
</feature>
<dbReference type="SMART" id="SM00356">
    <property type="entry name" value="ZnF_C3H1"/>
    <property type="match status" value="4"/>
</dbReference>
<keyword evidence="1 5" id="KW-0479">Metal-binding</keyword>
<gene>
    <name evidence="8" type="ORF">CUMW_130840</name>
</gene>
<feature type="zinc finger region" description="C3H1-type" evidence="5">
    <location>
        <begin position="220"/>
        <end position="248"/>
    </location>
</feature>
<dbReference type="SUPFAM" id="SSF90229">
    <property type="entry name" value="CCCH zinc finger"/>
    <property type="match status" value="4"/>
</dbReference>
<feature type="compositionally biased region" description="Low complexity" evidence="6">
    <location>
        <begin position="96"/>
        <end position="108"/>
    </location>
</feature>
<feature type="zinc finger region" description="C3H1-type" evidence="5">
    <location>
        <begin position="174"/>
        <end position="202"/>
    </location>
</feature>
<evidence type="ECO:0000256" key="1">
    <source>
        <dbReference type="ARBA" id="ARBA00022723"/>
    </source>
</evidence>
<feature type="domain" description="C3H1-type" evidence="7">
    <location>
        <begin position="430"/>
        <end position="458"/>
    </location>
</feature>
<evidence type="ECO:0000313" key="8">
    <source>
        <dbReference type="EMBL" id="GAY50982.1"/>
    </source>
</evidence>
<keyword evidence="9" id="KW-1185">Reference proteome</keyword>
<dbReference type="PANTHER" id="PTHR12506:SF20">
    <property type="entry name" value="ZINC FINGER CCCH DOMAIN-CONTAINING PROTEIN 67"/>
    <property type="match status" value="1"/>
</dbReference>
<feature type="domain" description="C3H1-type" evidence="7">
    <location>
        <begin position="220"/>
        <end position="248"/>
    </location>
</feature>
<dbReference type="EMBL" id="BDQV01000067">
    <property type="protein sequence ID" value="GAY50982.1"/>
    <property type="molecule type" value="Genomic_DNA"/>
</dbReference>
<proteinExistence type="predicted"/>
<dbReference type="PANTHER" id="PTHR12506">
    <property type="entry name" value="PROTEIN PHOSPHATASE RELATED"/>
    <property type="match status" value="1"/>
</dbReference>
<dbReference type="GO" id="GO:0003729">
    <property type="term" value="F:mRNA binding"/>
    <property type="evidence" value="ECO:0007669"/>
    <property type="project" value="TreeGrafter"/>
</dbReference>
<reference evidence="8 9" key="1">
    <citation type="journal article" date="2017" name="Front. Genet.">
        <title>Draft sequencing of the heterozygous diploid genome of Satsuma (Citrus unshiu Marc.) using a hybrid assembly approach.</title>
        <authorList>
            <person name="Shimizu T."/>
            <person name="Tanizawa Y."/>
            <person name="Mochizuki T."/>
            <person name="Nagasaki H."/>
            <person name="Yoshioka T."/>
            <person name="Toyoda A."/>
            <person name="Fujiyama A."/>
            <person name="Kaminuma E."/>
            <person name="Nakamura Y."/>
        </authorList>
    </citation>
    <scope>NUCLEOTIDE SEQUENCE [LARGE SCALE GENOMIC DNA]</scope>
    <source>
        <strain evidence="9">cv. Miyagawa wase</strain>
    </source>
</reference>
<feature type="zinc finger region" description="C3H1-type" evidence="5">
    <location>
        <begin position="384"/>
        <end position="412"/>
    </location>
</feature>
<evidence type="ECO:0000256" key="3">
    <source>
        <dbReference type="ARBA" id="ARBA00022833"/>
    </source>
</evidence>
<feature type="compositionally biased region" description="Acidic residues" evidence="6">
    <location>
        <begin position="70"/>
        <end position="90"/>
    </location>
</feature>
<feature type="region of interest" description="Disordered" evidence="6">
    <location>
        <begin position="20"/>
        <end position="42"/>
    </location>
</feature>
<evidence type="ECO:0000256" key="5">
    <source>
        <dbReference type="PROSITE-ProRule" id="PRU00723"/>
    </source>
</evidence>
<dbReference type="Proteomes" id="UP000236630">
    <property type="component" value="Unassembled WGS sequence"/>
</dbReference>
<feature type="domain" description="C3H1-type" evidence="7">
    <location>
        <begin position="384"/>
        <end position="412"/>
    </location>
</feature>
<accession>A0A2H5PF41</accession>
<feature type="compositionally biased region" description="Polar residues" evidence="6">
    <location>
        <begin position="255"/>
        <end position="280"/>
    </location>
</feature>
<dbReference type="InterPro" id="IPR050974">
    <property type="entry name" value="Plant_ZF_CCCH"/>
</dbReference>
<dbReference type="GO" id="GO:0008270">
    <property type="term" value="F:zinc ion binding"/>
    <property type="evidence" value="ECO:0007669"/>
    <property type="project" value="UniProtKB-KW"/>
</dbReference>
<feature type="region of interest" description="Disordered" evidence="6">
    <location>
        <begin position="69"/>
        <end position="111"/>
    </location>
</feature>
<dbReference type="PROSITE" id="PS50103">
    <property type="entry name" value="ZF_C3H1"/>
    <property type="match status" value="4"/>
</dbReference>
<protein>
    <recommendedName>
        <fullName evidence="7">C3H1-type domain-containing protein</fullName>
    </recommendedName>
</protein>
<dbReference type="InterPro" id="IPR000571">
    <property type="entry name" value="Znf_CCCH"/>
</dbReference>
<dbReference type="InterPro" id="IPR036855">
    <property type="entry name" value="Znf_CCCH_sf"/>
</dbReference>
<feature type="zinc finger region" description="C3H1-type" evidence="5">
    <location>
        <begin position="430"/>
        <end position="458"/>
    </location>
</feature>
<dbReference type="AlphaFoldDB" id="A0A2H5PF41"/>
<keyword evidence="2 5" id="KW-0863">Zinc-finger</keyword>
<evidence type="ECO:0000256" key="4">
    <source>
        <dbReference type="ARBA" id="ARBA00023125"/>
    </source>
</evidence>
<dbReference type="STRING" id="55188.A0A2H5PF41"/>
<organism evidence="8 9">
    <name type="scientific">Citrus unshiu</name>
    <name type="common">Satsuma mandarin</name>
    <name type="synonym">Citrus nobilis var. unshiu</name>
    <dbReference type="NCBI Taxonomy" id="55188"/>
    <lineage>
        <taxon>Eukaryota</taxon>
        <taxon>Viridiplantae</taxon>
        <taxon>Streptophyta</taxon>
        <taxon>Embryophyta</taxon>
        <taxon>Tracheophyta</taxon>
        <taxon>Spermatophyta</taxon>
        <taxon>Magnoliopsida</taxon>
        <taxon>eudicotyledons</taxon>
        <taxon>Gunneridae</taxon>
        <taxon>Pentapetalae</taxon>
        <taxon>rosids</taxon>
        <taxon>malvids</taxon>
        <taxon>Sapindales</taxon>
        <taxon>Rutaceae</taxon>
        <taxon>Aurantioideae</taxon>
        <taxon>Citrus</taxon>
    </lineage>
</organism>
<keyword evidence="3 5" id="KW-0862">Zinc</keyword>
<evidence type="ECO:0000256" key="2">
    <source>
        <dbReference type="ARBA" id="ARBA00022771"/>
    </source>
</evidence>
<dbReference type="GO" id="GO:0003677">
    <property type="term" value="F:DNA binding"/>
    <property type="evidence" value="ECO:0007669"/>
    <property type="project" value="UniProtKB-KW"/>
</dbReference>
<evidence type="ECO:0000256" key="6">
    <source>
        <dbReference type="SAM" id="MobiDB-lite"/>
    </source>
</evidence>
<feature type="region of interest" description="Disordered" evidence="6">
    <location>
        <begin position="252"/>
        <end position="280"/>
    </location>
</feature>
<comment type="caution">
    <text evidence="8">The sequence shown here is derived from an EMBL/GenBank/DDBJ whole genome shotgun (WGS) entry which is preliminary data.</text>
</comment>
<evidence type="ECO:0000259" key="7">
    <source>
        <dbReference type="PROSITE" id="PS50103"/>
    </source>
</evidence>
<dbReference type="Gene3D" id="4.10.1000.10">
    <property type="entry name" value="Zinc finger, CCCH-type"/>
    <property type="match status" value="2"/>
</dbReference>
<dbReference type="Pfam" id="PF00642">
    <property type="entry name" value="zf-CCCH"/>
    <property type="match status" value="4"/>
</dbReference>
<keyword evidence="4" id="KW-0238">DNA-binding</keyword>
<evidence type="ECO:0000313" key="9">
    <source>
        <dbReference type="Proteomes" id="UP000236630"/>
    </source>
</evidence>
<feature type="domain" description="C3H1-type" evidence="7">
    <location>
        <begin position="174"/>
        <end position="202"/>
    </location>
</feature>
<sequence length="497" mass="55539">MELSELISVPNLNHEKTKFELGLQSSSPKSDLDPPPSDLDYTAGIEEELRNLDLREAEEIDSIKAAEIEIVVEEEDEEEEEEEEEESESDENNKSNIIVQNEIQNENEYGNQMRKRYPYPVRPDAQDCTFYMKTVSSFFCLPFVGFKSSKEKVKEREELIERPGQSQSQGQSESQSQIECKYYLRTGGCKFGKACRFNHTRAKSTVAPVLELNFLGLPIRPGEKECPYYMRNGSCKYGANCRFNHPDPTAVGGSDSPSGYGNGGSVSSQAPSQASIGSWSSPRALNEPAPFVPMMYSPTPGVPSQNSEWNGYQVVALLLLCSFNYLSNRFLIGLICLWHVKSPLYPQERSVQSAPTYVINNNPLVDNVQIIHQPQMLVDEFPERPGQPECSYFLRTGDCKYKSNCKYHHPKNRIPKSPPCTLSDKGLPLRPGQNVCSYYSRYGICKFGPACKYDHPIHSDASAEYGLDPPPSFGDSTTRQETGMAGTGNGNGSDKNI</sequence>
<name>A0A2H5PF41_CITUN</name>